<dbReference type="SMART" id="SM00360">
    <property type="entry name" value="RRM"/>
    <property type="match status" value="2"/>
</dbReference>
<reference evidence="5 6" key="1">
    <citation type="journal article" date="2024" name="J Genomics">
        <title>Draft genome sequencing and assembly of Favolaschia claudopus CIRM-BRFM 2984 isolated from oak limbs.</title>
        <authorList>
            <person name="Navarro D."/>
            <person name="Drula E."/>
            <person name="Chaduli D."/>
            <person name="Cazenave R."/>
            <person name="Ahrendt S."/>
            <person name="Wang J."/>
            <person name="Lipzen A."/>
            <person name="Daum C."/>
            <person name="Barry K."/>
            <person name="Grigoriev I.V."/>
            <person name="Favel A."/>
            <person name="Rosso M.N."/>
            <person name="Martin F."/>
        </authorList>
    </citation>
    <scope>NUCLEOTIDE SEQUENCE [LARGE SCALE GENOMIC DNA]</scope>
    <source>
        <strain evidence="5 6">CIRM-BRFM 2984</strain>
    </source>
</reference>
<dbReference type="GO" id="GO:0003723">
    <property type="term" value="F:RNA binding"/>
    <property type="evidence" value="ECO:0007669"/>
    <property type="project" value="UniProtKB-UniRule"/>
</dbReference>
<keyword evidence="1" id="KW-0677">Repeat</keyword>
<dbReference type="InterPro" id="IPR000504">
    <property type="entry name" value="RRM_dom"/>
</dbReference>
<evidence type="ECO:0000259" key="4">
    <source>
        <dbReference type="PROSITE" id="PS50102"/>
    </source>
</evidence>
<dbReference type="PANTHER" id="PTHR23236">
    <property type="entry name" value="EUKARYOTIC TRANSLATION INITIATION FACTOR 4B/4H"/>
    <property type="match status" value="1"/>
</dbReference>
<evidence type="ECO:0000313" key="6">
    <source>
        <dbReference type="Proteomes" id="UP001362999"/>
    </source>
</evidence>
<dbReference type="Gene3D" id="3.30.70.330">
    <property type="match status" value="2"/>
</dbReference>
<evidence type="ECO:0000256" key="3">
    <source>
        <dbReference type="PROSITE-ProRule" id="PRU00176"/>
    </source>
</evidence>
<protein>
    <recommendedName>
        <fullName evidence="4">RRM domain-containing protein</fullName>
    </recommendedName>
</protein>
<comment type="caution">
    <text evidence="5">The sequence shown here is derived from an EMBL/GenBank/DDBJ whole genome shotgun (WGS) entry which is preliminary data.</text>
</comment>
<evidence type="ECO:0000256" key="2">
    <source>
        <dbReference type="ARBA" id="ARBA00022884"/>
    </source>
</evidence>
<feature type="domain" description="RRM" evidence="4">
    <location>
        <begin position="80"/>
        <end position="185"/>
    </location>
</feature>
<dbReference type="InterPro" id="IPR035979">
    <property type="entry name" value="RBD_domain_sf"/>
</dbReference>
<sequence length="295" mass="32956">MRTPSRTISIGNVDFQATEDHIRSFFSQFGEIERVHFAKRDNGLHWAMAPNPNTPLTLPHSERPLRVQYARQIPNNPPNRSLFVGNIPYKAGVAEVREVFEPFGVVESIRVASAISTGEGEKTGMDKTSGEAEQRQGRGFAHVRYAELAGATSAYACANGANAKGESAMRLRIRGRTLRVNYSSAKPDSPFPAREERKMDDGYQNESVIFSLVQRLDMVLCQPLPLVKPVKPQDVDVVFLALFDLRRPAHGRRPFSATRVSAQLTWSRKLEHRSPIHYCSTEREDPVRGDADGLA</sequence>
<proteinExistence type="predicted"/>
<dbReference type="PROSITE" id="PS50102">
    <property type="entry name" value="RRM"/>
    <property type="match status" value="2"/>
</dbReference>
<feature type="domain" description="RRM" evidence="4">
    <location>
        <begin position="6"/>
        <end position="72"/>
    </location>
</feature>
<dbReference type="AlphaFoldDB" id="A0AAW0CW79"/>
<evidence type="ECO:0000256" key="1">
    <source>
        <dbReference type="ARBA" id="ARBA00022737"/>
    </source>
</evidence>
<dbReference type="SUPFAM" id="SSF54928">
    <property type="entry name" value="RNA-binding domain, RBD"/>
    <property type="match status" value="2"/>
</dbReference>
<dbReference type="EMBL" id="JAWWNJ010000013">
    <property type="protein sequence ID" value="KAK7042798.1"/>
    <property type="molecule type" value="Genomic_DNA"/>
</dbReference>
<gene>
    <name evidence="5" type="ORF">R3P38DRAFT_3179331</name>
</gene>
<keyword evidence="2 3" id="KW-0694">RNA-binding</keyword>
<evidence type="ECO:0000313" key="5">
    <source>
        <dbReference type="EMBL" id="KAK7042798.1"/>
    </source>
</evidence>
<dbReference type="Proteomes" id="UP001362999">
    <property type="component" value="Unassembled WGS sequence"/>
</dbReference>
<dbReference type="Pfam" id="PF00076">
    <property type="entry name" value="RRM_1"/>
    <property type="match status" value="1"/>
</dbReference>
<dbReference type="InterPro" id="IPR012677">
    <property type="entry name" value="Nucleotide-bd_a/b_plait_sf"/>
</dbReference>
<accession>A0AAW0CW79</accession>
<dbReference type="PANTHER" id="PTHR23236:SF119">
    <property type="entry name" value="NUCLEAR RNA-BINDING PROTEIN SART-3"/>
    <property type="match status" value="1"/>
</dbReference>
<organism evidence="5 6">
    <name type="scientific">Favolaschia claudopus</name>
    <dbReference type="NCBI Taxonomy" id="2862362"/>
    <lineage>
        <taxon>Eukaryota</taxon>
        <taxon>Fungi</taxon>
        <taxon>Dikarya</taxon>
        <taxon>Basidiomycota</taxon>
        <taxon>Agaricomycotina</taxon>
        <taxon>Agaricomycetes</taxon>
        <taxon>Agaricomycetidae</taxon>
        <taxon>Agaricales</taxon>
        <taxon>Marasmiineae</taxon>
        <taxon>Mycenaceae</taxon>
        <taxon>Favolaschia</taxon>
    </lineage>
</organism>
<name>A0AAW0CW79_9AGAR</name>
<keyword evidence="6" id="KW-1185">Reference proteome</keyword>